<feature type="binding site" evidence="9">
    <location>
        <position position="99"/>
    </location>
    <ligand>
        <name>Fe cation</name>
        <dbReference type="ChEBI" id="CHEBI:24875"/>
        <label>1</label>
    </ligand>
</feature>
<evidence type="ECO:0000256" key="6">
    <source>
        <dbReference type="ARBA" id="ARBA00023004"/>
    </source>
</evidence>
<dbReference type="SMART" id="SM00567">
    <property type="entry name" value="EZ_HEAT"/>
    <property type="match status" value="6"/>
</dbReference>
<comment type="subcellular location">
    <subcellularLocation>
        <location evidence="9">Cytoplasm</location>
    </subcellularLocation>
    <subcellularLocation>
        <location evidence="9">Nucleus</location>
    </subcellularLocation>
</comment>
<comment type="cofactor">
    <cofactor evidence="9">
        <name>Fe(2+)</name>
        <dbReference type="ChEBI" id="CHEBI:29033"/>
    </cofactor>
    <text evidence="9">Binds 2 Fe(2+) ions per subunit.</text>
</comment>
<name>A0AAD5T0J0_9FUNG</name>
<dbReference type="AlphaFoldDB" id="A0AAD5T0J0"/>
<keyword evidence="4" id="KW-0677">Repeat</keyword>
<accession>A0AAD5T0J0</accession>
<keyword evidence="7 9" id="KW-0503">Monooxygenase</keyword>
<evidence type="ECO:0000313" key="10">
    <source>
        <dbReference type="EMBL" id="KAJ3120940.1"/>
    </source>
</evidence>
<evidence type="ECO:0000256" key="3">
    <source>
        <dbReference type="ARBA" id="ARBA00022723"/>
    </source>
</evidence>
<dbReference type="InterPro" id="IPR027517">
    <property type="entry name" value="Deoxyhypusine_hydroxylase"/>
</dbReference>
<sequence length="332" mass="36638">MTVLETIAIPDSEYIRLEAILTNSIDPPAPLKQRFRALFTLKSVKSNRAVDIIAKAFADPSALLRHELAYVLGQMKNPHAIPVLNNVLATLSEDPMVRHEAAEALGAIGEESSLETLKKYRTVEQESSRVVRETVELAIERIHYELVKANTLPGNDDQHNNGGYTSVDPAPALEYITKATSDGARIKLMSTQEFGAVLMDASLPLFQRYKAMFALRNRGDREAVLELAKGFADDSALFRHEIAYVFGQMQHEASVPSLITALENETEEAMVRHEAAEALGSIATPECFAVLEKYKGEGVPQVVKESCLVGLDMAEFEISGEFQYAEKVETLV</sequence>
<evidence type="ECO:0000256" key="2">
    <source>
        <dbReference type="ARBA" id="ARBA00005041"/>
    </source>
</evidence>
<keyword evidence="11" id="KW-1185">Reference proteome</keyword>
<dbReference type="EMBL" id="JADGJH010000923">
    <property type="protein sequence ID" value="KAJ3120940.1"/>
    <property type="molecule type" value="Genomic_DNA"/>
</dbReference>
<dbReference type="Gene3D" id="1.25.10.10">
    <property type="entry name" value="Leucine-rich Repeat Variant"/>
    <property type="match status" value="2"/>
</dbReference>
<dbReference type="InterPro" id="IPR011989">
    <property type="entry name" value="ARM-like"/>
</dbReference>
<feature type="binding site" evidence="9">
    <location>
        <position position="273"/>
    </location>
    <ligand>
        <name>Fe cation</name>
        <dbReference type="ChEBI" id="CHEBI:24875"/>
        <label>2</label>
    </ligand>
</feature>
<keyword evidence="9" id="KW-0539">Nucleus</keyword>
<evidence type="ECO:0000256" key="4">
    <source>
        <dbReference type="ARBA" id="ARBA00022737"/>
    </source>
</evidence>
<keyword evidence="9" id="KW-0963">Cytoplasm</keyword>
<reference evidence="10" key="1">
    <citation type="submission" date="2020-05" db="EMBL/GenBank/DDBJ databases">
        <title>Phylogenomic resolution of chytrid fungi.</title>
        <authorList>
            <person name="Stajich J.E."/>
            <person name="Amses K."/>
            <person name="Simmons R."/>
            <person name="Seto K."/>
            <person name="Myers J."/>
            <person name="Bonds A."/>
            <person name="Quandt C.A."/>
            <person name="Barry K."/>
            <person name="Liu P."/>
            <person name="Grigoriev I."/>
            <person name="Longcore J.E."/>
            <person name="James T.Y."/>
        </authorList>
    </citation>
    <scope>NUCLEOTIDE SEQUENCE</scope>
    <source>
        <strain evidence="10">JEL0513</strain>
    </source>
</reference>
<evidence type="ECO:0000256" key="7">
    <source>
        <dbReference type="ARBA" id="ARBA00023033"/>
    </source>
</evidence>
<feature type="binding site" evidence="9">
    <location>
        <position position="66"/>
    </location>
    <ligand>
        <name>Fe cation</name>
        <dbReference type="ChEBI" id="CHEBI:24875"/>
        <label>1</label>
    </ligand>
</feature>
<evidence type="ECO:0000256" key="1">
    <source>
        <dbReference type="ARBA" id="ARBA00000068"/>
    </source>
</evidence>
<comment type="function">
    <text evidence="9">Catalyzes the hydroxylation of the N(6)-(4-aminobutyl)-L-lysine intermediate to form hypusine, an essential post-translational modification only found in mature eIF-5A factor.</text>
</comment>
<dbReference type="GO" id="GO:0005737">
    <property type="term" value="C:cytoplasm"/>
    <property type="evidence" value="ECO:0007669"/>
    <property type="project" value="UniProtKB-SubCell"/>
</dbReference>
<comment type="similarity">
    <text evidence="9">Belongs to the deoxyhypusine hydroxylase family.</text>
</comment>
<feature type="binding site" evidence="9">
    <location>
        <position position="100"/>
    </location>
    <ligand>
        <name>Fe cation</name>
        <dbReference type="ChEBI" id="CHEBI:24875"/>
        <label>1</label>
    </ligand>
</feature>
<evidence type="ECO:0000256" key="8">
    <source>
        <dbReference type="ARBA" id="ARBA00023256"/>
    </source>
</evidence>
<evidence type="ECO:0000313" key="11">
    <source>
        <dbReference type="Proteomes" id="UP001211907"/>
    </source>
</evidence>
<dbReference type="InterPro" id="IPR004155">
    <property type="entry name" value="PBS_lyase_HEAT"/>
</dbReference>
<dbReference type="InterPro" id="IPR016024">
    <property type="entry name" value="ARM-type_fold"/>
</dbReference>
<dbReference type="GO" id="GO:0019135">
    <property type="term" value="F:deoxyhypusine monooxygenase activity"/>
    <property type="evidence" value="ECO:0007669"/>
    <property type="project" value="UniProtKB-UniRule"/>
</dbReference>
<organism evidence="10 11">
    <name type="scientific">Physocladia obscura</name>
    <dbReference type="NCBI Taxonomy" id="109957"/>
    <lineage>
        <taxon>Eukaryota</taxon>
        <taxon>Fungi</taxon>
        <taxon>Fungi incertae sedis</taxon>
        <taxon>Chytridiomycota</taxon>
        <taxon>Chytridiomycota incertae sedis</taxon>
        <taxon>Chytridiomycetes</taxon>
        <taxon>Chytridiales</taxon>
        <taxon>Chytriomycetaceae</taxon>
        <taxon>Physocladia</taxon>
    </lineage>
</organism>
<dbReference type="EC" id="1.14.99.29" evidence="9"/>
<comment type="catalytic activity">
    <reaction evidence="1 9">
        <text>[eIF5A protein]-deoxyhypusine + AH2 + O2 = [eIF5A protein]-hypusine + A + H2O</text>
        <dbReference type="Rhea" id="RHEA:14101"/>
        <dbReference type="Rhea" id="RHEA-COMP:10144"/>
        <dbReference type="Rhea" id="RHEA-COMP:12592"/>
        <dbReference type="ChEBI" id="CHEBI:13193"/>
        <dbReference type="ChEBI" id="CHEBI:15377"/>
        <dbReference type="ChEBI" id="CHEBI:15379"/>
        <dbReference type="ChEBI" id="CHEBI:17499"/>
        <dbReference type="ChEBI" id="CHEBI:82657"/>
        <dbReference type="ChEBI" id="CHEBI:91175"/>
        <dbReference type="EC" id="1.14.99.29"/>
    </reaction>
</comment>
<comment type="caution">
    <text evidence="10">The sequence shown here is derived from an EMBL/GenBank/DDBJ whole genome shotgun (WGS) entry which is preliminary data.</text>
</comment>
<keyword evidence="8 9" id="KW-0386">Hypusine biosynthesis</keyword>
<feature type="binding site" evidence="9">
    <location>
        <position position="274"/>
    </location>
    <ligand>
        <name>Fe cation</name>
        <dbReference type="ChEBI" id="CHEBI:24875"/>
        <label>2</label>
    </ligand>
</feature>
<keyword evidence="5 9" id="KW-0560">Oxidoreductase</keyword>
<gene>
    <name evidence="9" type="primary">LIA1</name>
    <name evidence="10" type="ORF">HK100_012588</name>
</gene>
<dbReference type="HAMAP" id="MF_03101">
    <property type="entry name" value="Deoxyhypusine_hydroxylase"/>
    <property type="match status" value="1"/>
</dbReference>
<dbReference type="SUPFAM" id="SSF48371">
    <property type="entry name" value="ARM repeat"/>
    <property type="match status" value="1"/>
</dbReference>
<protein>
    <recommendedName>
        <fullName evidence="9">Deoxyhypusine hydroxylase</fullName>
        <shortName evidence="9">DOHH</shortName>
        <ecNumber evidence="9">1.14.99.29</ecNumber>
    </recommendedName>
    <alternativeName>
        <fullName evidence="9">Deoxyhypusine dioxygenase</fullName>
    </alternativeName>
    <alternativeName>
        <fullName evidence="9">Deoxyhypusine monooxygenase</fullName>
    </alternativeName>
</protein>
<feature type="binding site" evidence="9">
    <location>
        <position position="67"/>
    </location>
    <ligand>
        <name>Fe cation</name>
        <dbReference type="ChEBI" id="CHEBI:24875"/>
        <label>1</label>
    </ligand>
</feature>
<dbReference type="Pfam" id="PF13646">
    <property type="entry name" value="HEAT_2"/>
    <property type="match status" value="2"/>
</dbReference>
<feature type="binding site" evidence="9">
    <location>
        <position position="240"/>
    </location>
    <ligand>
        <name>Fe cation</name>
        <dbReference type="ChEBI" id="CHEBI:24875"/>
        <label>2</label>
    </ligand>
</feature>
<feature type="binding site" evidence="9">
    <location>
        <position position="241"/>
    </location>
    <ligand>
        <name>Fe cation</name>
        <dbReference type="ChEBI" id="CHEBI:24875"/>
        <label>2</label>
    </ligand>
</feature>
<dbReference type="GO" id="GO:0005634">
    <property type="term" value="C:nucleus"/>
    <property type="evidence" value="ECO:0007669"/>
    <property type="project" value="UniProtKB-SubCell"/>
</dbReference>
<keyword evidence="6 9" id="KW-0408">Iron</keyword>
<dbReference type="FunFam" id="1.25.10.10:FF:000099">
    <property type="entry name" value="Deoxyhypusine hydroxylase"/>
    <property type="match status" value="1"/>
</dbReference>
<evidence type="ECO:0000256" key="9">
    <source>
        <dbReference type="HAMAP-Rule" id="MF_03101"/>
    </source>
</evidence>
<dbReference type="PANTHER" id="PTHR12697">
    <property type="entry name" value="PBS LYASE HEAT-LIKE PROTEIN"/>
    <property type="match status" value="1"/>
</dbReference>
<keyword evidence="3 9" id="KW-0479">Metal-binding</keyword>
<dbReference type="Proteomes" id="UP001211907">
    <property type="component" value="Unassembled WGS sequence"/>
</dbReference>
<comment type="pathway">
    <text evidence="2 9">Protein modification; eIF5A hypusination.</text>
</comment>
<dbReference type="GO" id="GO:0046872">
    <property type="term" value="F:metal ion binding"/>
    <property type="evidence" value="ECO:0007669"/>
    <property type="project" value="UniProtKB-KW"/>
</dbReference>
<evidence type="ECO:0000256" key="5">
    <source>
        <dbReference type="ARBA" id="ARBA00023002"/>
    </source>
</evidence>
<proteinExistence type="inferred from homology"/>
<dbReference type="PANTHER" id="PTHR12697:SF5">
    <property type="entry name" value="DEOXYHYPUSINE HYDROXYLASE"/>
    <property type="match status" value="1"/>
</dbReference>